<dbReference type="Pfam" id="PF00069">
    <property type="entry name" value="Pkinase"/>
    <property type="match status" value="1"/>
</dbReference>
<gene>
    <name evidence="8" type="ORF">HMN09_01035200</name>
</gene>
<dbReference type="AlphaFoldDB" id="A0A8H6SER0"/>
<evidence type="ECO:0000313" key="9">
    <source>
        <dbReference type="Proteomes" id="UP000613580"/>
    </source>
</evidence>
<evidence type="ECO:0000313" key="8">
    <source>
        <dbReference type="EMBL" id="KAF7298138.1"/>
    </source>
</evidence>
<dbReference type="OrthoDB" id="541276at2759"/>
<feature type="compositionally biased region" description="Polar residues" evidence="6">
    <location>
        <begin position="888"/>
        <end position="906"/>
    </location>
</feature>
<accession>A0A8H6SER0</accession>
<keyword evidence="3" id="KW-0698">rRNA processing</keyword>
<evidence type="ECO:0000259" key="7">
    <source>
        <dbReference type="PROSITE" id="PS50011"/>
    </source>
</evidence>
<feature type="compositionally biased region" description="Basic residues" evidence="6">
    <location>
        <begin position="758"/>
        <end position="769"/>
    </location>
</feature>
<dbReference type="GO" id="GO:0005524">
    <property type="term" value="F:ATP binding"/>
    <property type="evidence" value="ECO:0007669"/>
    <property type="project" value="InterPro"/>
</dbReference>
<dbReference type="SMART" id="SM00386">
    <property type="entry name" value="HAT"/>
    <property type="match status" value="3"/>
</dbReference>
<dbReference type="InterPro" id="IPR003107">
    <property type="entry name" value="HAT"/>
</dbReference>
<dbReference type="PROSITE" id="PS00108">
    <property type="entry name" value="PROTEIN_KINASE_ST"/>
    <property type="match status" value="1"/>
</dbReference>
<dbReference type="Gene3D" id="3.30.200.20">
    <property type="entry name" value="Phosphorylase Kinase, domain 1"/>
    <property type="match status" value="1"/>
</dbReference>
<dbReference type="PANTHER" id="PTHR23271">
    <property type="entry name" value="HEPATOCELLULAR CARCINOMA-ASSOCIATED ANTIGEN 66"/>
    <property type="match status" value="1"/>
</dbReference>
<feature type="region of interest" description="Disordered" evidence="6">
    <location>
        <begin position="427"/>
        <end position="455"/>
    </location>
</feature>
<feature type="region of interest" description="Disordered" evidence="6">
    <location>
        <begin position="848"/>
        <end position="982"/>
    </location>
</feature>
<feature type="compositionally biased region" description="Low complexity" evidence="6">
    <location>
        <begin position="1118"/>
        <end position="1127"/>
    </location>
</feature>
<dbReference type="EMBL" id="JACAZE010000015">
    <property type="protein sequence ID" value="KAF7298138.1"/>
    <property type="molecule type" value="Genomic_DNA"/>
</dbReference>
<evidence type="ECO:0000256" key="5">
    <source>
        <dbReference type="ARBA" id="ARBA00023242"/>
    </source>
</evidence>
<keyword evidence="9" id="KW-1185">Reference proteome</keyword>
<dbReference type="GO" id="GO:0000462">
    <property type="term" value="P:maturation of SSU-rRNA from tricistronic rRNA transcript (SSU-rRNA, 5.8S rRNA, LSU-rRNA)"/>
    <property type="evidence" value="ECO:0007669"/>
    <property type="project" value="InterPro"/>
</dbReference>
<feature type="compositionally biased region" description="Low complexity" evidence="6">
    <location>
        <begin position="913"/>
        <end position="923"/>
    </location>
</feature>
<dbReference type="GO" id="GO:0034388">
    <property type="term" value="C:Pwp2p-containing subcomplex of 90S preribosome"/>
    <property type="evidence" value="ECO:0007669"/>
    <property type="project" value="TreeGrafter"/>
</dbReference>
<feature type="domain" description="Protein kinase" evidence="7">
    <location>
        <begin position="299"/>
        <end position="647"/>
    </location>
</feature>
<evidence type="ECO:0000256" key="1">
    <source>
        <dbReference type="ARBA" id="ARBA00004604"/>
    </source>
</evidence>
<dbReference type="PANTHER" id="PTHR23271:SF1">
    <property type="entry name" value="U3 SMALL NUCLEOLAR RNA-ASSOCIATED PROTEIN 6 HOMOLOG"/>
    <property type="match status" value="1"/>
</dbReference>
<feature type="region of interest" description="Disordered" evidence="6">
    <location>
        <begin position="672"/>
        <end position="708"/>
    </location>
</feature>
<keyword evidence="8" id="KW-0808">Transferase</keyword>
<dbReference type="InterPro" id="IPR013949">
    <property type="entry name" value="Utp6"/>
</dbReference>
<sequence>MERVHFQQEQMLDELKDLVEKGIFTKQETKQILKKRTEFEAALVRRVAKKTDFLRYVSYEMSLEQLRRKRIQRLKIVSTPATISDHSLVRRQFQIFERALKRFKADVDLWLEYISVAKREGASTLVGRVVARAIQMHPDNASLYVIAAQHEIENGSPSAARTLLQRGLRINNDSIPLWTEYVRMEVAFMESLRRRWDVLGLDPKGKGKGTEEDEARAQVMAGGIVKEVIGQAVMSSELFEGLIAVVKDEPGLVDAVHSSFSSVLEDVLSPGDIVGEGVELQGELIRLVSGSITGPAREFEVVRRLGAGSYAVVYEVLEVVDRALPSEDGHSSMMGHMELDGKHARSSSTTYGRQYAIKCLSKANLDDEALRAQMDEVTIHQSLKPHPNIVTLHRTLETSSFLLLLLEYVPGEDLFYFLEQAHDHYHESSPAADSTDPAVSSSRTPPTPSLLSTMNSSQLLSRTRLRLISSMFSQMCDAVAACHAQQVFHRDIKPENFIVTDGFAEVDGRRERKVVVKLTDFGLSTTDIESSDMDCGSAPYMSYECRNNVAPSYRPRAADVWSLGIVLINMLYHYNPWTDTKEGACNSFDLFRQQPVNFFMQRFVGMTRVVAEHLAYKVFNVLDDPNDDSERISAAAFGAWAKDLPDLFNQTPGHKRAGSTASLTHGHRISASIPISHRPSSRQASGTASTIRTPAIQSRSLSRAGSFGPTIETTYEKAEAPELSTVIDQAAEEQEEERRFKEEVEIQDNAESRSASNNKRRKRGARKGKGGSQPPPPTPKDETLETLASASESLAREISRASKASSTRSGTTQSSLHSRKRGQPFEPVAMYAVPVSMLPPPPPVPPLPKIHHTLAPPTAAIPKKPSKWKLSFGKSSGTSALGRVSPVEESSPSDLNGMSATASNVSDLIMGLSAPTTSTSPASDEFPRGRRALEPGHRTYNSSRSPHPDNWTRDSNGRAVSPNSTRSHRPVASSSSSMISTNWRSSLSTASSAGTSTSAFTRYSNASARSVSTTATSVSASSWRAPAKPVTPTTPTASTPLAVPKNVKIMDGVPWELSGVPRGQWLEPEKLQGDIFGSPPVRQPRPRKPKDLQLSTISEKLPAAATPRSPVLGRRDASTSTTDLTDSPQDEEDDGRKKVPKAQVNALAKILFTLRR</sequence>
<evidence type="ECO:0000256" key="3">
    <source>
        <dbReference type="ARBA" id="ARBA00022552"/>
    </source>
</evidence>
<dbReference type="InterPro" id="IPR011990">
    <property type="entry name" value="TPR-like_helical_dom_sf"/>
</dbReference>
<dbReference type="InterPro" id="IPR055347">
    <property type="entry name" value="UTP6_N"/>
</dbReference>
<comment type="caution">
    <text evidence="8">The sequence shown here is derived from an EMBL/GenBank/DDBJ whole genome shotgun (WGS) entry which is preliminary data.</text>
</comment>
<feature type="region of interest" description="Disordered" evidence="6">
    <location>
        <begin position="1015"/>
        <end position="1039"/>
    </location>
</feature>
<dbReference type="SUPFAM" id="SSF56112">
    <property type="entry name" value="Protein kinase-like (PK-like)"/>
    <property type="match status" value="1"/>
</dbReference>
<feature type="compositionally biased region" description="Basic and acidic residues" evidence="6">
    <location>
        <begin position="925"/>
        <end position="937"/>
    </location>
</feature>
<evidence type="ECO:0000256" key="6">
    <source>
        <dbReference type="SAM" id="MobiDB-lite"/>
    </source>
</evidence>
<reference evidence="8" key="1">
    <citation type="submission" date="2020-05" db="EMBL/GenBank/DDBJ databases">
        <title>Mycena genomes resolve the evolution of fungal bioluminescence.</title>
        <authorList>
            <person name="Tsai I.J."/>
        </authorList>
    </citation>
    <scope>NUCLEOTIDE SEQUENCE</scope>
    <source>
        <strain evidence="8">110903Hualien_Pintung</strain>
    </source>
</reference>
<feature type="compositionally biased region" description="Low complexity" evidence="6">
    <location>
        <begin position="973"/>
        <end position="982"/>
    </location>
</feature>
<feature type="region of interest" description="Disordered" evidence="6">
    <location>
        <begin position="1071"/>
        <end position="1140"/>
    </location>
</feature>
<keyword evidence="4" id="KW-0677">Repeat</keyword>
<keyword evidence="5" id="KW-0539">Nucleus</keyword>
<dbReference type="PROSITE" id="PS50011">
    <property type="entry name" value="PROTEIN_KINASE_DOM"/>
    <property type="match status" value="1"/>
</dbReference>
<feature type="compositionally biased region" description="Basic and acidic residues" evidence="6">
    <location>
        <begin position="946"/>
        <end position="956"/>
    </location>
</feature>
<proteinExistence type="inferred from homology"/>
<name>A0A8H6SER0_MYCCL</name>
<dbReference type="InterPro" id="IPR000719">
    <property type="entry name" value="Prot_kinase_dom"/>
</dbReference>
<dbReference type="Proteomes" id="UP000613580">
    <property type="component" value="Unassembled WGS sequence"/>
</dbReference>
<dbReference type="SUPFAM" id="SSF48452">
    <property type="entry name" value="TPR-like"/>
    <property type="match status" value="1"/>
</dbReference>
<dbReference type="GO" id="GO:0032040">
    <property type="term" value="C:small-subunit processome"/>
    <property type="evidence" value="ECO:0007669"/>
    <property type="project" value="TreeGrafter"/>
</dbReference>
<dbReference type="Gene3D" id="1.10.510.10">
    <property type="entry name" value="Transferase(Phosphotransferase) domain 1"/>
    <property type="match status" value="1"/>
</dbReference>
<dbReference type="GO" id="GO:0004672">
    <property type="term" value="F:protein kinase activity"/>
    <property type="evidence" value="ECO:0007669"/>
    <property type="project" value="InterPro"/>
</dbReference>
<dbReference type="GO" id="GO:0030515">
    <property type="term" value="F:snoRNA binding"/>
    <property type="evidence" value="ECO:0007669"/>
    <property type="project" value="InterPro"/>
</dbReference>
<keyword evidence="8" id="KW-0418">Kinase</keyword>
<comment type="subcellular location">
    <subcellularLocation>
        <location evidence="1">Nucleus</location>
        <location evidence="1">Nucleolus</location>
    </subcellularLocation>
</comment>
<dbReference type="SMART" id="SM00220">
    <property type="entry name" value="S_TKc"/>
    <property type="match status" value="1"/>
</dbReference>
<organism evidence="8 9">
    <name type="scientific">Mycena chlorophos</name>
    <name type="common">Agaric fungus</name>
    <name type="synonym">Agaricus chlorophos</name>
    <dbReference type="NCBI Taxonomy" id="658473"/>
    <lineage>
        <taxon>Eukaryota</taxon>
        <taxon>Fungi</taxon>
        <taxon>Dikarya</taxon>
        <taxon>Basidiomycota</taxon>
        <taxon>Agaricomycotina</taxon>
        <taxon>Agaricomycetes</taxon>
        <taxon>Agaricomycetidae</taxon>
        <taxon>Agaricales</taxon>
        <taxon>Marasmiineae</taxon>
        <taxon>Mycenaceae</taxon>
        <taxon>Mycena</taxon>
    </lineage>
</organism>
<comment type="similarity">
    <text evidence="2">Belongs to the UTP6 family.</text>
</comment>
<dbReference type="InterPro" id="IPR011009">
    <property type="entry name" value="Kinase-like_dom_sf"/>
</dbReference>
<feature type="region of interest" description="Disordered" evidence="6">
    <location>
        <begin position="730"/>
        <end position="825"/>
    </location>
</feature>
<feature type="compositionally biased region" description="Polar residues" evidence="6">
    <location>
        <begin position="681"/>
        <end position="703"/>
    </location>
</feature>
<evidence type="ECO:0000256" key="2">
    <source>
        <dbReference type="ARBA" id="ARBA00010734"/>
    </source>
</evidence>
<dbReference type="Gene3D" id="1.25.40.10">
    <property type="entry name" value="Tetratricopeptide repeat domain"/>
    <property type="match status" value="1"/>
</dbReference>
<feature type="compositionally biased region" description="Low complexity" evidence="6">
    <location>
        <begin position="440"/>
        <end position="455"/>
    </location>
</feature>
<feature type="compositionally biased region" description="Polar residues" evidence="6">
    <location>
        <begin position="802"/>
        <end position="816"/>
    </location>
</feature>
<protein>
    <submittedName>
        <fullName evidence="8">Kinase-like protein</fullName>
    </submittedName>
</protein>
<evidence type="ECO:0000256" key="4">
    <source>
        <dbReference type="ARBA" id="ARBA00022737"/>
    </source>
</evidence>
<dbReference type="InterPro" id="IPR008271">
    <property type="entry name" value="Ser/Thr_kinase_AS"/>
</dbReference>
<dbReference type="Pfam" id="PF08640">
    <property type="entry name" value="U3_assoc_6"/>
    <property type="match status" value="1"/>
</dbReference>